<organism evidence="1 2">
    <name type="scientific">Leptospira ellisii</name>
    <dbReference type="NCBI Taxonomy" id="2023197"/>
    <lineage>
        <taxon>Bacteria</taxon>
        <taxon>Pseudomonadati</taxon>
        <taxon>Spirochaetota</taxon>
        <taxon>Spirochaetia</taxon>
        <taxon>Leptospirales</taxon>
        <taxon>Leptospiraceae</taxon>
        <taxon>Leptospira</taxon>
    </lineage>
</organism>
<gene>
    <name evidence="1" type="ORF">CH379_017830</name>
</gene>
<proteinExistence type="predicted"/>
<keyword evidence="2" id="KW-1185">Reference proteome</keyword>
<dbReference type="InterPro" id="IPR027614">
    <property type="entry name" value="OMP_Lepto"/>
</dbReference>
<comment type="caution">
    <text evidence="1">The sequence shown here is derived from an EMBL/GenBank/DDBJ whole genome shotgun (WGS) entry which is preliminary data.</text>
</comment>
<sequence>MFVFAANPILAQSETESPDNDRKKRNFELLLKRQTYQWTPYDYTSSTERTIFDPEVKTDSVKQNQKVLIPLTLRYDDLRKKYRIELSAYELELANANTIETRAGESGYSTRRRYYNPMLRSEAEFNYYKILNLSENLDLFAGAGIRNINKYKYGYFLREGTYQEYFYTYGPQFVFRTEYRFAENWSFGIAADFFYTQGTRFYKPQTITLESMTVSSGTAGAQGIYRGYELDVSLGYRVFDSVKFFIGYNYIYSYFSYYSFHQTDVRLQTSSSDPFTGENSNPPISHTFRSGNHDILRGLYLGMSVSF</sequence>
<evidence type="ECO:0000313" key="2">
    <source>
        <dbReference type="Proteomes" id="UP000232122"/>
    </source>
</evidence>
<name>A0AAE4QS63_9LEPT</name>
<accession>A0AAE4QS63</accession>
<dbReference type="EMBL" id="NPEF02000025">
    <property type="protein sequence ID" value="MDV6237496.1"/>
    <property type="molecule type" value="Genomic_DNA"/>
</dbReference>
<reference evidence="1 2" key="1">
    <citation type="journal article" date="2018" name="Microb. Genom.">
        <title>Deciphering the unexplored Leptospira diversity from soils uncovers genomic evolution to virulence.</title>
        <authorList>
            <person name="Thibeaux R."/>
            <person name="Iraola G."/>
            <person name="Ferres I."/>
            <person name="Bierque E."/>
            <person name="Girault D."/>
            <person name="Soupe-Gilbert M.E."/>
            <person name="Picardeau M."/>
            <person name="Goarant C."/>
        </authorList>
    </citation>
    <scope>NUCLEOTIDE SEQUENCE [LARGE SCALE GENOMIC DNA]</scope>
    <source>
        <strain evidence="1 2">ATI7-C-A5</strain>
    </source>
</reference>
<protein>
    <submittedName>
        <fullName evidence="1">LA_2444/LA_4059 family outer membrane protein</fullName>
    </submittedName>
</protein>
<dbReference type="AlphaFoldDB" id="A0AAE4QS63"/>
<dbReference type="Proteomes" id="UP000232122">
    <property type="component" value="Unassembled WGS sequence"/>
</dbReference>
<evidence type="ECO:0000313" key="1">
    <source>
        <dbReference type="EMBL" id="MDV6237496.1"/>
    </source>
</evidence>
<dbReference type="NCBIfam" id="TIGR04327">
    <property type="entry name" value="OMP_LA_2444"/>
    <property type="match status" value="1"/>
</dbReference>